<dbReference type="InterPro" id="IPR027805">
    <property type="entry name" value="Transposase_HTH_dom"/>
</dbReference>
<evidence type="ECO:0000313" key="6">
    <source>
        <dbReference type="EMBL" id="VDI32615.1"/>
    </source>
</evidence>
<dbReference type="OrthoDB" id="6087056at2759"/>
<evidence type="ECO:0000256" key="1">
    <source>
        <dbReference type="ARBA" id="ARBA00001968"/>
    </source>
</evidence>
<keyword evidence="7" id="KW-1185">Reference proteome</keyword>
<dbReference type="Pfam" id="PF13359">
    <property type="entry name" value="DDE_Tnp_4"/>
    <property type="match status" value="1"/>
</dbReference>
<protein>
    <recommendedName>
        <fullName evidence="8">DDE Tnp4 domain-containing protein</fullName>
    </recommendedName>
</protein>
<comment type="cofactor">
    <cofactor evidence="1">
        <name>a divalent metal cation</name>
        <dbReference type="ChEBI" id="CHEBI:60240"/>
    </cofactor>
</comment>
<feature type="domain" description="DDE Tnp4" evidence="4">
    <location>
        <begin position="168"/>
        <end position="295"/>
    </location>
</feature>
<keyword evidence="2" id="KW-0479">Metal-binding</keyword>
<evidence type="ECO:0000256" key="3">
    <source>
        <dbReference type="SAM" id="Coils"/>
    </source>
</evidence>
<dbReference type="PANTHER" id="PTHR23080">
    <property type="entry name" value="THAP DOMAIN PROTEIN"/>
    <property type="match status" value="1"/>
</dbReference>
<gene>
    <name evidence="6" type="ORF">MGAL_10B071408</name>
</gene>
<name>A0A8B6ECM1_MYTGA</name>
<dbReference type="GO" id="GO:0046872">
    <property type="term" value="F:metal ion binding"/>
    <property type="evidence" value="ECO:0007669"/>
    <property type="project" value="UniProtKB-KW"/>
</dbReference>
<reference evidence="6" key="1">
    <citation type="submission" date="2018-11" db="EMBL/GenBank/DDBJ databases">
        <authorList>
            <person name="Alioto T."/>
            <person name="Alioto T."/>
        </authorList>
    </citation>
    <scope>NUCLEOTIDE SEQUENCE</scope>
</reference>
<dbReference type="AlphaFoldDB" id="A0A8B6ECM1"/>
<evidence type="ECO:0008006" key="8">
    <source>
        <dbReference type="Google" id="ProtNLM"/>
    </source>
</evidence>
<evidence type="ECO:0000259" key="4">
    <source>
        <dbReference type="Pfam" id="PF13359"/>
    </source>
</evidence>
<dbReference type="Proteomes" id="UP000596742">
    <property type="component" value="Unassembled WGS sequence"/>
</dbReference>
<evidence type="ECO:0000256" key="2">
    <source>
        <dbReference type="ARBA" id="ARBA00022723"/>
    </source>
</evidence>
<dbReference type="InterPro" id="IPR027806">
    <property type="entry name" value="HARBI1_dom"/>
</dbReference>
<feature type="domain" description="Transposase Helix-turn-helix" evidence="5">
    <location>
        <begin position="88"/>
        <end position="136"/>
    </location>
</feature>
<evidence type="ECO:0000259" key="5">
    <source>
        <dbReference type="Pfam" id="PF13613"/>
    </source>
</evidence>
<dbReference type="EMBL" id="UYJE01004934">
    <property type="protein sequence ID" value="VDI32615.1"/>
    <property type="molecule type" value="Genomic_DNA"/>
</dbReference>
<comment type="caution">
    <text evidence="6">The sequence shown here is derived from an EMBL/GenBank/DDBJ whole genome shotgun (WGS) entry which is preliminary data.</text>
</comment>
<keyword evidence="3" id="KW-0175">Coiled coil</keyword>
<organism evidence="6 7">
    <name type="scientific">Mytilus galloprovincialis</name>
    <name type="common">Mediterranean mussel</name>
    <dbReference type="NCBI Taxonomy" id="29158"/>
    <lineage>
        <taxon>Eukaryota</taxon>
        <taxon>Metazoa</taxon>
        <taxon>Spiralia</taxon>
        <taxon>Lophotrochozoa</taxon>
        <taxon>Mollusca</taxon>
        <taxon>Bivalvia</taxon>
        <taxon>Autobranchia</taxon>
        <taxon>Pteriomorphia</taxon>
        <taxon>Mytilida</taxon>
        <taxon>Mytiloidea</taxon>
        <taxon>Mytilidae</taxon>
        <taxon>Mytilinae</taxon>
        <taxon>Mytilus</taxon>
    </lineage>
</organism>
<proteinExistence type="predicted"/>
<evidence type="ECO:0000313" key="7">
    <source>
        <dbReference type="Proteomes" id="UP000596742"/>
    </source>
</evidence>
<dbReference type="Pfam" id="PF13613">
    <property type="entry name" value="HTH_Tnp_4"/>
    <property type="match status" value="1"/>
</dbReference>
<sequence length="299" mass="34435">MKQQSRLLSEMKSKVKVLTKENDLLQRQTFCAENMLISDGNVLFYTGLPNIITFKALLSYLEPKAKRLTYWEGCDTTRRSHFTKGPSRKLNIENELFAVLVRLKLGLLVEDIASRFKISCAQFSKMFNTWIRFLSIELDHLFPYPSMEQVRALMPESFNRFPNTRIILDCTEIFIQKPSALKAQRQTWSSYKHRNTYKALIGITPLYGGAASDKFIINDCGILDYIEPDDNVMADRGFEIADELSRKGASLDIPPFRNGNFQLSAQQVEVTRRIAEVRIHVERAIQRIKTCHILDGTMP</sequence>
<accession>A0A8B6ECM1</accession>
<feature type="coiled-coil region" evidence="3">
    <location>
        <begin position="1"/>
        <end position="28"/>
    </location>
</feature>